<accession>A0ABW3RN32</accession>
<gene>
    <name evidence="1" type="ORF">ACFQ2C_13230</name>
</gene>
<name>A0ABW3RN32_9SPHI</name>
<evidence type="ECO:0000313" key="2">
    <source>
        <dbReference type="Proteomes" id="UP001597205"/>
    </source>
</evidence>
<dbReference type="RefSeq" id="WP_380897338.1">
    <property type="nucleotide sequence ID" value="NZ_JBHTKY010000020.1"/>
</dbReference>
<organism evidence="1 2">
    <name type="scientific">Sphingobacterium daejeonense</name>
    <dbReference type="NCBI Taxonomy" id="371142"/>
    <lineage>
        <taxon>Bacteria</taxon>
        <taxon>Pseudomonadati</taxon>
        <taxon>Bacteroidota</taxon>
        <taxon>Sphingobacteriia</taxon>
        <taxon>Sphingobacteriales</taxon>
        <taxon>Sphingobacteriaceae</taxon>
        <taxon>Sphingobacterium</taxon>
    </lineage>
</organism>
<evidence type="ECO:0008006" key="3">
    <source>
        <dbReference type="Google" id="ProtNLM"/>
    </source>
</evidence>
<sequence length="176" mass="21042">MENSKITEAELREWIQKLDLPPIILEIYNEKISDPVFREELGYDYSKPYSILDLSPNEQEHYELDRYKPILEIRGSTILAFDTHRNGFILYSLEENIEEPNCFTWDGAFLDEVSFWFENEMSEEVIFHLGNLLNLKYTEEIIESLSEAEENDELSTFEEKDEWMEKVIKELKLRID</sequence>
<protein>
    <recommendedName>
        <fullName evidence="3">SMI1 / KNR4 family</fullName>
    </recommendedName>
</protein>
<comment type="caution">
    <text evidence="1">The sequence shown here is derived from an EMBL/GenBank/DDBJ whole genome shotgun (WGS) entry which is preliminary data.</text>
</comment>
<dbReference type="EMBL" id="JBHTKY010000020">
    <property type="protein sequence ID" value="MFD1166571.1"/>
    <property type="molecule type" value="Genomic_DNA"/>
</dbReference>
<dbReference type="Proteomes" id="UP001597205">
    <property type="component" value="Unassembled WGS sequence"/>
</dbReference>
<evidence type="ECO:0000313" key="1">
    <source>
        <dbReference type="EMBL" id="MFD1166571.1"/>
    </source>
</evidence>
<keyword evidence="2" id="KW-1185">Reference proteome</keyword>
<proteinExistence type="predicted"/>
<reference evidence="2" key="1">
    <citation type="journal article" date="2019" name="Int. J. Syst. Evol. Microbiol.">
        <title>The Global Catalogue of Microorganisms (GCM) 10K type strain sequencing project: providing services to taxonomists for standard genome sequencing and annotation.</title>
        <authorList>
            <consortium name="The Broad Institute Genomics Platform"/>
            <consortium name="The Broad Institute Genome Sequencing Center for Infectious Disease"/>
            <person name="Wu L."/>
            <person name="Ma J."/>
        </authorList>
    </citation>
    <scope>NUCLEOTIDE SEQUENCE [LARGE SCALE GENOMIC DNA]</scope>
    <source>
        <strain evidence="2">CCUG 52468</strain>
    </source>
</reference>